<name>A0A941EID4_9ACTN</name>
<keyword evidence="2" id="KW-0285">Flavoprotein</keyword>
<comment type="cofactor">
    <cofactor evidence="1">
        <name>FAD</name>
        <dbReference type="ChEBI" id="CHEBI:57692"/>
    </cofactor>
</comment>
<dbReference type="SUPFAM" id="SSF51905">
    <property type="entry name" value="FAD/NAD(P)-binding domain"/>
    <property type="match status" value="1"/>
</dbReference>
<dbReference type="GO" id="GO:0016709">
    <property type="term" value="F:oxidoreductase activity, acting on paired donors, with incorporation or reduction of molecular oxygen, NAD(P)H as one donor, and incorporation of one atom of oxygen"/>
    <property type="evidence" value="ECO:0007669"/>
    <property type="project" value="UniProtKB-ARBA"/>
</dbReference>
<accession>A0A941EID4</accession>
<evidence type="ECO:0000256" key="1">
    <source>
        <dbReference type="ARBA" id="ARBA00001974"/>
    </source>
</evidence>
<evidence type="ECO:0000313" key="5">
    <source>
        <dbReference type="EMBL" id="MBR7831280.1"/>
    </source>
</evidence>
<sequence length="485" mass="52390">MPAGYAEHSDTGVVVVGAGPTGLLLAGDLAAAGVPVTLVERHENGSELTRAFVVHARTLEQFDQRGVADDLVSRGRQVAALRLFDKAVVDMSGLPSRYPYMLVAPQYETEGVLLRRARAAGVQFVRPAELTDLTQDAQGVTATLEDGRTIRGHYLVGTDGHRSTVRRLIGEPFPGRSVVKSVMLADVLLKDEPGGAATNSIGDRFTFIAPFGDGYYRVISWDRSKPAEDRDPVDIEELKDISRSVLGTDFGMYGPRWSSRFHSDERQVPHYRVGRVFLAGDAAHVHSPAGGQGMNTGLQDAANLSWKLVSALTGGPDLLDSYHSERRPVGSKVIKGSGALLRMAMLHSTAVRTARNELVTAALHVPAMARRLPLAISGLWVKYPAPRHAHPLVGTRAADARLRGSPSRLYEALRAGRFVLLDTGGLHEREAREVATTGRLDIVVGVDPDAQSMLVRPDGYVAWAADSAYPDSKGLRHALRAWVTG</sequence>
<proteinExistence type="predicted"/>
<dbReference type="PANTHER" id="PTHR43004:SF19">
    <property type="entry name" value="BINDING MONOOXYGENASE, PUTATIVE (JCVI)-RELATED"/>
    <property type="match status" value="1"/>
</dbReference>
<gene>
    <name evidence="5" type="ORF">KDK95_33550</name>
</gene>
<keyword evidence="5" id="KW-0560">Oxidoreductase</keyword>
<evidence type="ECO:0000259" key="4">
    <source>
        <dbReference type="Pfam" id="PF01494"/>
    </source>
</evidence>
<keyword evidence="3" id="KW-0274">FAD</keyword>
<dbReference type="InterPro" id="IPR050641">
    <property type="entry name" value="RIFMO-like"/>
</dbReference>
<dbReference type="RefSeq" id="WP_212522393.1">
    <property type="nucleotide sequence ID" value="NZ_JAGSOH010000207.1"/>
</dbReference>
<dbReference type="EMBL" id="JAGSOH010000207">
    <property type="protein sequence ID" value="MBR7831280.1"/>
    <property type="molecule type" value="Genomic_DNA"/>
</dbReference>
<protein>
    <submittedName>
        <fullName evidence="5">FAD-dependent monooxygenase</fullName>
    </submittedName>
</protein>
<organism evidence="5 6">
    <name type="scientific">Actinospica acidithermotolerans</name>
    <dbReference type="NCBI Taxonomy" id="2828514"/>
    <lineage>
        <taxon>Bacteria</taxon>
        <taxon>Bacillati</taxon>
        <taxon>Actinomycetota</taxon>
        <taxon>Actinomycetes</taxon>
        <taxon>Catenulisporales</taxon>
        <taxon>Actinospicaceae</taxon>
        <taxon>Actinospica</taxon>
    </lineage>
</organism>
<dbReference type="Gene3D" id="3.50.50.60">
    <property type="entry name" value="FAD/NAD(P)-binding domain"/>
    <property type="match status" value="1"/>
</dbReference>
<dbReference type="InterPro" id="IPR036188">
    <property type="entry name" value="FAD/NAD-bd_sf"/>
</dbReference>
<dbReference type="Gene3D" id="3.30.70.2450">
    <property type="match status" value="1"/>
</dbReference>
<dbReference type="Proteomes" id="UP000676325">
    <property type="component" value="Unassembled WGS sequence"/>
</dbReference>
<dbReference type="AlphaFoldDB" id="A0A941EID4"/>
<evidence type="ECO:0000256" key="2">
    <source>
        <dbReference type="ARBA" id="ARBA00022630"/>
    </source>
</evidence>
<keyword evidence="5" id="KW-0503">Monooxygenase</keyword>
<dbReference type="PANTHER" id="PTHR43004">
    <property type="entry name" value="TRK SYSTEM POTASSIUM UPTAKE PROTEIN"/>
    <property type="match status" value="1"/>
</dbReference>
<feature type="domain" description="FAD-binding" evidence="4">
    <location>
        <begin position="10"/>
        <end position="335"/>
    </location>
</feature>
<dbReference type="GO" id="GO:0071949">
    <property type="term" value="F:FAD binding"/>
    <property type="evidence" value="ECO:0007669"/>
    <property type="project" value="InterPro"/>
</dbReference>
<reference evidence="5" key="1">
    <citation type="submission" date="2021-04" db="EMBL/GenBank/DDBJ databases">
        <title>Genome based classification of Actinospica acidithermotolerans sp. nov., an actinobacterium isolated from an Indonesian hot spring.</title>
        <authorList>
            <person name="Kusuma A.B."/>
            <person name="Putra K.E."/>
            <person name="Nafisah S."/>
            <person name="Loh J."/>
            <person name="Nouioui I."/>
            <person name="Goodfellow M."/>
        </authorList>
    </citation>
    <scope>NUCLEOTIDE SEQUENCE</scope>
    <source>
        <strain evidence="5">MGRD01-02</strain>
    </source>
</reference>
<comment type="caution">
    <text evidence="5">The sequence shown here is derived from an EMBL/GenBank/DDBJ whole genome shotgun (WGS) entry which is preliminary data.</text>
</comment>
<dbReference type="Gene3D" id="3.40.30.120">
    <property type="match status" value="1"/>
</dbReference>
<evidence type="ECO:0000256" key="3">
    <source>
        <dbReference type="ARBA" id="ARBA00022827"/>
    </source>
</evidence>
<dbReference type="PRINTS" id="PR00420">
    <property type="entry name" value="RNGMNOXGNASE"/>
</dbReference>
<keyword evidence="6" id="KW-1185">Reference proteome</keyword>
<evidence type="ECO:0000313" key="6">
    <source>
        <dbReference type="Proteomes" id="UP000676325"/>
    </source>
</evidence>
<dbReference type="Pfam" id="PF21274">
    <property type="entry name" value="Rng_hyd_C"/>
    <property type="match status" value="1"/>
</dbReference>
<dbReference type="InterPro" id="IPR002938">
    <property type="entry name" value="FAD-bd"/>
</dbReference>
<dbReference type="Pfam" id="PF01494">
    <property type="entry name" value="FAD_binding_3"/>
    <property type="match status" value="1"/>
</dbReference>